<proteinExistence type="inferred from homology"/>
<sequence>MNWESLKNMLTEEKIMQLLSQYESLGPLPGIFMTFIEAFLPILPLFAIVVGNAAAYGLGLGFLYSWLGTSLGATSLFLLFRKLSSVPFMLRFVQRPKVSNGMKWIHNHGFGTIFLLSCFPFTPSSLVVIVAALSRMDKWVFLPAIISGKAVMVFMMAFVGYDIMSFVRQPWKFLVMLVVILILWLLGKKVENRMHRD</sequence>
<feature type="transmembrane region" description="Helical" evidence="6">
    <location>
        <begin position="110"/>
        <end position="133"/>
    </location>
</feature>
<accession>A0A7X3FFW8</accession>
<dbReference type="AlphaFoldDB" id="A0A7X3FFW8"/>
<comment type="caution">
    <text evidence="8">The sequence shown here is derived from an EMBL/GenBank/DDBJ whole genome shotgun (WGS) entry which is preliminary data.</text>
</comment>
<keyword evidence="9" id="KW-1185">Reference proteome</keyword>
<keyword evidence="2 6" id="KW-1003">Cell membrane</keyword>
<feature type="domain" description="VTT" evidence="7">
    <location>
        <begin position="45"/>
        <end position="161"/>
    </location>
</feature>
<feature type="transmembrane region" description="Helical" evidence="6">
    <location>
        <begin position="140"/>
        <end position="159"/>
    </location>
</feature>
<feature type="transmembrane region" description="Helical" evidence="6">
    <location>
        <begin position="171"/>
        <end position="187"/>
    </location>
</feature>
<protein>
    <recommendedName>
        <fullName evidence="6">TVP38/TMEM64 family membrane protein</fullName>
    </recommendedName>
</protein>
<evidence type="ECO:0000256" key="4">
    <source>
        <dbReference type="ARBA" id="ARBA00022989"/>
    </source>
</evidence>
<feature type="transmembrane region" description="Helical" evidence="6">
    <location>
        <begin position="62"/>
        <end position="80"/>
    </location>
</feature>
<evidence type="ECO:0000256" key="5">
    <source>
        <dbReference type="ARBA" id="ARBA00023136"/>
    </source>
</evidence>
<feature type="transmembrane region" description="Helical" evidence="6">
    <location>
        <begin position="28"/>
        <end position="50"/>
    </location>
</feature>
<dbReference type="RefSeq" id="WP_166541833.1">
    <property type="nucleotide sequence ID" value="NZ_RHLK01000002.1"/>
</dbReference>
<dbReference type="GO" id="GO:0005886">
    <property type="term" value="C:plasma membrane"/>
    <property type="evidence" value="ECO:0007669"/>
    <property type="project" value="UniProtKB-SubCell"/>
</dbReference>
<keyword evidence="5 6" id="KW-0472">Membrane</keyword>
<dbReference type="InterPro" id="IPR032816">
    <property type="entry name" value="VTT_dom"/>
</dbReference>
<dbReference type="EMBL" id="RHLK01000002">
    <property type="protein sequence ID" value="MVO98919.1"/>
    <property type="molecule type" value="Genomic_DNA"/>
</dbReference>
<keyword evidence="4 6" id="KW-1133">Transmembrane helix</keyword>
<evidence type="ECO:0000256" key="1">
    <source>
        <dbReference type="ARBA" id="ARBA00004651"/>
    </source>
</evidence>
<dbReference type="PANTHER" id="PTHR12677">
    <property type="entry name" value="GOLGI APPARATUS MEMBRANE PROTEIN TVP38-RELATED"/>
    <property type="match status" value="1"/>
</dbReference>
<evidence type="ECO:0000259" key="7">
    <source>
        <dbReference type="Pfam" id="PF09335"/>
    </source>
</evidence>
<evidence type="ECO:0000313" key="8">
    <source>
        <dbReference type="EMBL" id="MVO98919.1"/>
    </source>
</evidence>
<evidence type="ECO:0000256" key="2">
    <source>
        <dbReference type="ARBA" id="ARBA00022475"/>
    </source>
</evidence>
<evidence type="ECO:0000313" key="9">
    <source>
        <dbReference type="Proteomes" id="UP000490800"/>
    </source>
</evidence>
<name>A0A7X3FFW8_9BACL</name>
<comment type="similarity">
    <text evidence="6">Belongs to the TVP38/TMEM64 family.</text>
</comment>
<comment type="subcellular location">
    <subcellularLocation>
        <location evidence="1 6">Cell membrane</location>
        <topology evidence="1 6">Multi-pass membrane protein</topology>
    </subcellularLocation>
</comment>
<dbReference type="Proteomes" id="UP000490800">
    <property type="component" value="Unassembled WGS sequence"/>
</dbReference>
<evidence type="ECO:0000256" key="6">
    <source>
        <dbReference type="RuleBase" id="RU366058"/>
    </source>
</evidence>
<dbReference type="PANTHER" id="PTHR12677:SF55">
    <property type="entry name" value="UNDECAPRENYL PHOSPHATE TRANSPORTER SAOUHSC_00901-RELATED"/>
    <property type="match status" value="1"/>
</dbReference>
<keyword evidence="3 6" id="KW-0812">Transmembrane</keyword>
<evidence type="ECO:0000256" key="3">
    <source>
        <dbReference type="ARBA" id="ARBA00022692"/>
    </source>
</evidence>
<gene>
    <name evidence="8" type="ORF">EDM21_05190</name>
</gene>
<reference evidence="8 9" key="1">
    <citation type="journal article" date="2019" name="Microorganisms">
        <title>Paenibacillus lutrae sp. nov., A Chitinolytic Species Isolated from A River Otter in Castril Natural Park, Granada, Spain.</title>
        <authorList>
            <person name="Rodriguez M."/>
            <person name="Reina J.C."/>
            <person name="Bejar V."/>
            <person name="Llamas I."/>
        </authorList>
    </citation>
    <scope>NUCLEOTIDE SEQUENCE [LARGE SCALE GENOMIC DNA]</scope>
    <source>
        <strain evidence="8 9">N10</strain>
    </source>
</reference>
<dbReference type="InterPro" id="IPR015414">
    <property type="entry name" value="TMEM64"/>
</dbReference>
<organism evidence="8 9">
    <name type="scientific">Paenibacillus lutrae</name>
    <dbReference type="NCBI Taxonomy" id="2078573"/>
    <lineage>
        <taxon>Bacteria</taxon>
        <taxon>Bacillati</taxon>
        <taxon>Bacillota</taxon>
        <taxon>Bacilli</taxon>
        <taxon>Bacillales</taxon>
        <taxon>Paenibacillaceae</taxon>
        <taxon>Paenibacillus</taxon>
    </lineage>
</organism>
<dbReference type="Pfam" id="PF09335">
    <property type="entry name" value="VTT_dom"/>
    <property type="match status" value="1"/>
</dbReference>